<dbReference type="GO" id="GO:0035556">
    <property type="term" value="P:intracellular signal transduction"/>
    <property type="evidence" value="ECO:0007669"/>
    <property type="project" value="InterPro"/>
</dbReference>
<dbReference type="GO" id="GO:0006171">
    <property type="term" value="P:cAMP biosynthetic process"/>
    <property type="evidence" value="ECO:0007669"/>
    <property type="project" value="TreeGrafter"/>
</dbReference>
<dbReference type="PANTHER" id="PTHR43081">
    <property type="entry name" value="ADENYLATE CYCLASE, TERMINAL-DIFFERENTIATION SPECIFIC-RELATED"/>
    <property type="match status" value="1"/>
</dbReference>
<proteinExistence type="predicted"/>
<dbReference type="InterPro" id="IPR050697">
    <property type="entry name" value="Adenylyl/Guanylyl_Cyclase_3/4"/>
</dbReference>
<sequence>MDEKAQQRFNQLAALCGCSDQQSEQFIATFNALEPVEKARMNPIQFARKAQLDSAMVVDLFVRGAWEGLFEFGWESVCPLCGAVTHDHSHLDQLPEESFYCAFCDQDAESALDETIEVTFAPNLGVHDQPFDPHSDFHDYLRYFTSTGFNYFEHLHSYQSRHMVGHERLEPGAGTSLHVTLEPGAVYRLICLDIHSAVTLVVHDEPARSAPLEPLFTLKPAGFAQPPMTVAPGQANLQVVNGTEQRVWIRLIKMDMAEIAQFLQSRQEPIFAQRLTADRLLSNQIFRDLYGIQDLIPDLKLRIRSITMLFTDLKGSTALYERTGDLAAYRMVRDHFDYLKQVVKETNGAVVKTMGDAIMATFTTPADGVRAAIAMHRAMSRYTEQIAPEKLGLKVGIHTGPALTVNAGERLDFFGQTVNVAARVQALADAAEICLSPDVAKGASCQELLQQAGYRATTEQHILKGIQGESTVLRYRASNT</sequence>
<evidence type="ECO:0000313" key="3">
    <source>
        <dbReference type="EMBL" id="CRH08330.1"/>
    </source>
</evidence>
<evidence type="ECO:0000259" key="1">
    <source>
        <dbReference type="PROSITE" id="PS50125"/>
    </source>
</evidence>
<feature type="domain" description="Guanylate cyclase" evidence="1">
    <location>
        <begin position="307"/>
        <end position="425"/>
    </location>
</feature>
<dbReference type="AlphaFoldDB" id="A0A1S7LP81"/>
<gene>
    <name evidence="2" type="ORF">MAGMO_4135</name>
    <name evidence="3" type="ORF">MAGMO_p10031</name>
</gene>
<dbReference type="Pfam" id="PF19363">
    <property type="entry name" value="DUF5939"/>
    <property type="match status" value="1"/>
</dbReference>
<keyword evidence="3" id="KW-0614">Plasmid</keyword>
<dbReference type="SUPFAM" id="SSF55073">
    <property type="entry name" value="Nucleotide cyclase"/>
    <property type="match status" value="1"/>
</dbReference>
<dbReference type="EMBL" id="LO017728">
    <property type="protein sequence ID" value="CRH08330.1"/>
    <property type="molecule type" value="Genomic_DNA"/>
</dbReference>
<dbReference type="PANTHER" id="PTHR43081:SF19">
    <property type="entry name" value="PH-SENSITIVE ADENYLATE CYCLASE RV1264"/>
    <property type="match status" value="1"/>
</dbReference>
<dbReference type="InterPro" id="IPR045983">
    <property type="entry name" value="GUC-dom-containing_N"/>
</dbReference>
<dbReference type="InterPro" id="IPR001054">
    <property type="entry name" value="A/G_cyclase"/>
</dbReference>
<dbReference type="PROSITE" id="PS50125">
    <property type="entry name" value="GUANYLATE_CYCLASE_2"/>
    <property type="match status" value="1"/>
</dbReference>
<reference evidence="2" key="1">
    <citation type="submission" date="2015-04" db="EMBL/GenBank/DDBJ databases">
        <authorList>
            <person name="Syromyatnikov M.Y."/>
            <person name="Popov V.N."/>
        </authorList>
    </citation>
    <scope>NUCLEOTIDE SEQUENCE</scope>
    <source>
        <strain evidence="2">MO-1</strain>
        <plasmid evidence="3">MAGMO_p1</plasmid>
    </source>
</reference>
<protein>
    <submittedName>
        <fullName evidence="2">Putative Adenylate cyclase domain protein</fullName>
    </submittedName>
</protein>
<dbReference type="SMART" id="SM00044">
    <property type="entry name" value="CYCc"/>
    <property type="match status" value="1"/>
</dbReference>
<dbReference type="Gene3D" id="3.30.70.1230">
    <property type="entry name" value="Nucleotide cyclase"/>
    <property type="match status" value="1"/>
</dbReference>
<dbReference type="RefSeq" id="WP_176704659.1">
    <property type="nucleotide sequence ID" value="NZ_LO017728.1"/>
</dbReference>
<dbReference type="EMBL" id="LO017727">
    <property type="protein sequence ID" value="CRH08263.1"/>
    <property type="molecule type" value="Genomic_DNA"/>
</dbReference>
<dbReference type="GO" id="GO:0004016">
    <property type="term" value="F:adenylate cyclase activity"/>
    <property type="evidence" value="ECO:0007669"/>
    <property type="project" value="UniProtKB-ARBA"/>
</dbReference>
<accession>A0A1S7LP81</accession>
<dbReference type="CDD" id="cd07302">
    <property type="entry name" value="CHD"/>
    <property type="match status" value="1"/>
</dbReference>
<organism evidence="2">
    <name type="scientific">Magnetococcus massalia (strain MO-1)</name>
    <dbReference type="NCBI Taxonomy" id="451514"/>
    <lineage>
        <taxon>Bacteria</taxon>
        <taxon>Pseudomonadati</taxon>
        <taxon>Pseudomonadota</taxon>
        <taxon>Magnetococcia</taxon>
        <taxon>Magnetococcales</taxon>
        <taxon>Magnetococcaceae</taxon>
        <taxon>Magnetococcus</taxon>
    </lineage>
</organism>
<dbReference type="InterPro" id="IPR029787">
    <property type="entry name" value="Nucleotide_cyclase"/>
</dbReference>
<name>A0A1S7LP81_MAGMO</name>
<dbReference type="Pfam" id="PF00211">
    <property type="entry name" value="Guanylate_cyc"/>
    <property type="match status" value="1"/>
</dbReference>
<geneLocation type="plasmid" evidence="3">
    <name>MAGMO_p1</name>
</geneLocation>
<evidence type="ECO:0000313" key="2">
    <source>
        <dbReference type="EMBL" id="CRH08263.1"/>
    </source>
</evidence>